<dbReference type="EMBL" id="QQSY01000002">
    <property type="protein sequence ID" value="RDI98456.1"/>
    <property type="molecule type" value="Genomic_DNA"/>
</dbReference>
<dbReference type="RefSeq" id="WP_114824550.1">
    <property type="nucleotide sequence ID" value="NZ_QQSY01000002.1"/>
</dbReference>
<feature type="domain" description="DUF58" evidence="1">
    <location>
        <begin position="60"/>
        <end position="268"/>
    </location>
</feature>
<dbReference type="PANTHER" id="PTHR33608:SF12">
    <property type="entry name" value="DUF58 DOMAIN-CONTAINING PROTEIN"/>
    <property type="match status" value="1"/>
</dbReference>
<protein>
    <submittedName>
        <fullName evidence="2">DUF58 domain-containing protein</fullName>
    </submittedName>
</protein>
<evidence type="ECO:0000313" key="3">
    <source>
        <dbReference type="Proteomes" id="UP000254711"/>
    </source>
</evidence>
<dbReference type="InterPro" id="IPR002881">
    <property type="entry name" value="DUF58"/>
</dbReference>
<accession>A0A370K735</accession>
<reference evidence="2 3" key="1">
    <citation type="submission" date="2018-07" db="EMBL/GenBank/DDBJ databases">
        <title>Dyella solisilvae sp. nov., isolated from the pine and broad-leaved mixed forest soil.</title>
        <authorList>
            <person name="Gao Z."/>
            <person name="Qiu L."/>
        </authorList>
    </citation>
    <scope>NUCLEOTIDE SEQUENCE [LARGE SCALE GENOMIC DNA]</scope>
    <source>
        <strain evidence="2 3">DHG54</strain>
    </source>
</reference>
<dbReference type="PANTHER" id="PTHR33608">
    <property type="entry name" value="BLL2464 PROTEIN"/>
    <property type="match status" value="1"/>
</dbReference>
<name>A0A370K735_9GAMM</name>
<dbReference type="OrthoDB" id="9776116at2"/>
<comment type="caution">
    <text evidence="2">The sequence shown here is derived from an EMBL/GenBank/DDBJ whole genome shotgun (WGS) entry which is preliminary data.</text>
</comment>
<dbReference type="Gene3D" id="3.40.50.410">
    <property type="entry name" value="von Willebrand factor, type A domain"/>
    <property type="match status" value="1"/>
</dbReference>
<evidence type="ECO:0000313" key="2">
    <source>
        <dbReference type="EMBL" id="RDI98456.1"/>
    </source>
</evidence>
<dbReference type="InterPro" id="IPR036465">
    <property type="entry name" value="vWFA_dom_sf"/>
</dbReference>
<dbReference type="Pfam" id="PF01882">
    <property type="entry name" value="DUF58"/>
    <property type="match status" value="1"/>
</dbReference>
<dbReference type="AlphaFoldDB" id="A0A370K735"/>
<gene>
    <name evidence="2" type="ORF">DVT68_07935</name>
</gene>
<organism evidence="2 3">
    <name type="scientific">Dyella solisilvae</name>
    <dbReference type="NCBI Taxonomy" id="1920168"/>
    <lineage>
        <taxon>Bacteria</taxon>
        <taxon>Pseudomonadati</taxon>
        <taxon>Pseudomonadota</taxon>
        <taxon>Gammaproteobacteria</taxon>
        <taxon>Lysobacterales</taxon>
        <taxon>Rhodanobacteraceae</taxon>
        <taxon>Dyella</taxon>
    </lineage>
</organism>
<evidence type="ECO:0000259" key="1">
    <source>
        <dbReference type="Pfam" id="PF01882"/>
    </source>
</evidence>
<proteinExistence type="predicted"/>
<dbReference type="Proteomes" id="UP000254711">
    <property type="component" value="Unassembled WGS sequence"/>
</dbReference>
<sequence length="313" mass="34564">MNAFVNLDSEGDGRTRVRLDELVALRSRVAKAALPRLESRALHAGQQGSRLYGRGMDYAESRIYQPGDDVRRLDWRLTARSGRLHTKLFEEEREGRLLILLDTHESMRFGTRVRFKAVQAARVVALAAWYVVRAGERVGLMEFGDGHRLLRPQGGPKGALAVCGALVDWDARRQSSRGESLSNALQRAGRLMHGTNRVLVVSDGLSCDEAAKGRLLDLTGKADVRVLVVADALELGLPPPGHYPLEHKGERREVTLFGERQRREFQQRLGAGQQRLNAIAQSLGVPHRTIDTAADPLDALLALLALLAPGARR</sequence>
<keyword evidence="3" id="KW-1185">Reference proteome</keyword>
<dbReference type="SUPFAM" id="SSF53300">
    <property type="entry name" value="vWA-like"/>
    <property type="match status" value="1"/>
</dbReference>